<proteinExistence type="inferred from homology"/>
<comment type="caution">
    <text evidence="4">The sequence shown here is derived from an EMBL/GenBank/DDBJ whole genome shotgun (WGS) entry which is preliminary data.</text>
</comment>
<dbReference type="NCBIfam" id="TIGR00377">
    <property type="entry name" value="ant_ant_sig"/>
    <property type="match status" value="1"/>
</dbReference>
<evidence type="ECO:0000313" key="5">
    <source>
        <dbReference type="Proteomes" id="UP000186112"/>
    </source>
</evidence>
<evidence type="ECO:0000313" key="4">
    <source>
        <dbReference type="EMBL" id="OLS02726.1"/>
    </source>
</evidence>
<dbReference type="EMBL" id="LTDM01000020">
    <property type="protein sequence ID" value="OLS02726.1"/>
    <property type="molecule type" value="Genomic_DNA"/>
</dbReference>
<dbReference type="PROSITE" id="PS50801">
    <property type="entry name" value="STAS"/>
    <property type="match status" value="1"/>
</dbReference>
<keyword evidence="5" id="KW-1185">Reference proteome</keyword>
<evidence type="ECO:0000256" key="2">
    <source>
        <dbReference type="RuleBase" id="RU003749"/>
    </source>
</evidence>
<organism evidence="4 5">
    <name type="scientific">Tissierella creatinophila DSM 6911</name>
    <dbReference type="NCBI Taxonomy" id="1123403"/>
    <lineage>
        <taxon>Bacteria</taxon>
        <taxon>Bacillati</taxon>
        <taxon>Bacillota</taxon>
        <taxon>Tissierellia</taxon>
        <taxon>Tissierellales</taxon>
        <taxon>Tissierellaceae</taxon>
        <taxon>Tissierella</taxon>
    </lineage>
</organism>
<dbReference type="Proteomes" id="UP000186112">
    <property type="component" value="Unassembled WGS sequence"/>
</dbReference>
<protein>
    <recommendedName>
        <fullName evidence="2">Anti-sigma factor antagonist</fullName>
    </recommendedName>
</protein>
<dbReference type="Pfam" id="PF01740">
    <property type="entry name" value="STAS"/>
    <property type="match status" value="1"/>
</dbReference>
<dbReference type="PANTHER" id="PTHR33495">
    <property type="entry name" value="ANTI-SIGMA FACTOR ANTAGONIST TM_1081-RELATED-RELATED"/>
    <property type="match status" value="1"/>
</dbReference>
<evidence type="ECO:0000259" key="3">
    <source>
        <dbReference type="PROSITE" id="PS50801"/>
    </source>
</evidence>
<dbReference type="Gene3D" id="3.30.750.24">
    <property type="entry name" value="STAS domain"/>
    <property type="match status" value="1"/>
</dbReference>
<name>A0A1U7M619_TISCR</name>
<reference evidence="4 5" key="1">
    <citation type="submission" date="2016-02" db="EMBL/GenBank/DDBJ databases">
        <title>Genome sequence of Tissierella creatinophila DSM 6911.</title>
        <authorList>
            <person name="Poehlein A."/>
            <person name="Daniel R."/>
        </authorList>
    </citation>
    <scope>NUCLEOTIDE SEQUENCE [LARGE SCALE GENOMIC DNA]</scope>
    <source>
        <strain evidence="4 5">DSM 6911</strain>
    </source>
</reference>
<dbReference type="GO" id="GO:0043856">
    <property type="term" value="F:anti-sigma factor antagonist activity"/>
    <property type="evidence" value="ECO:0007669"/>
    <property type="project" value="InterPro"/>
</dbReference>
<dbReference type="RefSeq" id="WP_075726339.1">
    <property type="nucleotide sequence ID" value="NZ_LTDM01000020.1"/>
</dbReference>
<dbReference type="PANTHER" id="PTHR33495:SF2">
    <property type="entry name" value="ANTI-SIGMA FACTOR ANTAGONIST TM_1081-RELATED"/>
    <property type="match status" value="1"/>
</dbReference>
<comment type="similarity">
    <text evidence="1 2">Belongs to the anti-sigma-factor antagonist family.</text>
</comment>
<dbReference type="AlphaFoldDB" id="A0A1U7M619"/>
<accession>A0A1U7M619</accession>
<dbReference type="InterPro" id="IPR003658">
    <property type="entry name" value="Anti-sigma_ant"/>
</dbReference>
<dbReference type="SUPFAM" id="SSF52091">
    <property type="entry name" value="SpoIIaa-like"/>
    <property type="match status" value="1"/>
</dbReference>
<dbReference type="CDD" id="cd07043">
    <property type="entry name" value="STAS_anti-anti-sigma_factors"/>
    <property type="match status" value="1"/>
</dbReference>
<gene>
    <name evidence="4" type="ORF">TICRE_13170</name>
</gene>
<dbReference type="OrthoDB" id="9793697at2"/>
<evidence type="ECO:0000256" key="1">
    <source>
        <dbReference type="ARBA" id="ARBA00009013"/>
    </source>
</evidence>
<dbReference type="InterPro" id="IPR036513">
    <property type="entry name" value="STAS_dom_sf"/>
</dbReference>
<feature type="domain" description="STAS" evidence="3">
    <location>
        <begin position="5"/>
        <end position="109"/>
    </location>
</feature>
<sequence length="109" mass="12613">MSLSIDSQFDNNENKWIFKPEGDLDIYTSSQFKEEVLKNFNAIESDIIIDGGKLDYVDSTGLGALISILRTMKEKETKIYIENVKPNIRKIFDITNLDKLFIFRGEENE</sequence>
<dbReference type="InterPro" id="IPR002645">
    <property type="entry name" value="STAS_dom"/>
</dbReference>